<feature type="domain" description="Glycosyltransferase subfamily 4-like N-terminal" evidence="3">
    <location>
        <begin position="15"/>
        <end position="152"/>
    </location>
</feature>
<keyword evidence="1" id="KW-0812">Transmembrane</keyword>
<protein>
    <submittedName>
        <fullName evidence="4">Glycosyltransferase family 1 protein</fullName>
    </submittedName>
</protein>
<evidence type="ECO:0000259" key="2">
    <source>
        <dbReference type="Pfam" id="PF00534"/>
    </source>
</evidence>
<gene>
    <name evidence="4" type="ORF">COO20_16445</name>
</gene>
<organism evidence="4 5">
    <name type="scientific">Thalassospira marina</name>
    <dbReference type="NCBI Taxonomy" id="2048283"/>
    <lineage>
        <taxon>Bacteria</taxon>
        <taxon>Pseudomonadati</taxon>
        <taxon>Pseudomonadota</taxon>
        <taxon>Alphaproteobacteria</taxon>
        <taxon>Rhodospirillales</taxon>
        <taxon>Thalassospiraceae</taxon>
        <taxon>Thalassospira</taxon>
    </lineage>
</organism>
<keyword evidence="4" id="KW-0808">Transferase</keyword>
<dbReference type="InterPro" id="IPR028098">
    <property type="entry name" value="Glyco_trans_4-like_N"/>
</dbReference>
<dbReference type="SUPFAM" id="SSF53756">
    <property type="entry name" value="UDP-Glycosyltransferase/glycogen phosphorylase"/>
    <property type="match status" value="1"/>
</dbReference>
<dbReference type="Pfam" id="PF13477">
    <property type="entry name" value="Glyco_trans_4_2"/>
    <property type="match status" value="1"/>
</dbReference>
<evidence type="ECO:0000256" key="1">
    <source>
        <dbReference type="SAM" id="Phobius"/>
    </source>
</evidence>
<dbReference type="PANTHER" id="PTHR12526">
    <property type="entry name" value="GLYCOSYLTRANSFERASE"/>
    <property type="match status" value="1"/>
</dbReference>
<comment type="caution">
    <text evidence="4">The sequence shown here is derived from an EMBL/GenBank/DDBJ whole genome shotgun (WGS) entry which is preliminary data.</text>
</comment>
<dbReference type="AlphaFoldDB" id="A0A2N3KQP7"/>
<reference evidence="4 5" key="1">
    <citation type="submission" date="2017-09" db="EMBL/GenBank/DDBJ databases">
        <title>Biodiversity and function of Thalassospira species in the particle-attached aromatic-hydrocarbon-degrading consortia from the surface seawater of the South China Sea.</title>
        <authorList>
            <person name="Dong C."/>
            <person name="Liu R."/>
            <person name="Shao Z."/>
        </authorList>
    </citation>
    <scope>NUCLEOTIDE SEQUENCE [LARGE SCALE GENOMIC DNA]</scope>
    <source>
        <strain evidence="4 5">CSC1P2</strain>
    </source>
</reference>
<keyword evidence="1" id="KW-0472">Membrane</keyword>
<dbReference type="PANTHER" id="PTHR12526:SF638">
    <property type="entry name" value="SPORE COAT PROTEIN SA"/>
    <property type="match status" value="1"/>
</dbReference>
<dbReference type="OrthoDB" id="9790710at2"/>
<keyword evidence="1" id="KW-1133">Transmembrane helix</keyword>
<evidence type="ECO:0000313" key="5">
    <source>
        <dbReference type="Proteomes" id="UP000233597"/>
    </source>
</evidence>
<dbReference type="RefSeq" id="WP_101268508.1">
    <property type="nucleotide sequence ID" value="NZ_NWTK01000011.1"/>
</dbReference>
<evidence type="ECO:0000313" key="4">
    <source>
        <dbReference type="EMBL" id="PKR52889.1"/>
    </source>
</evidence>
<dbReference type="Pfam" id="PF00534">
    <property type="entry name" value="Glycos_transf_1"/>
    <property type="match status" value="1"/>
</dbReference>
<dbReference type="CDD" id="cd03808">
    <property type="entry name" value="GT4_CapM-like"/>
    <property type="match status" value="1"/>
</dbReference>
<feature type="transmembrane region" description="Helical" evidence="1">
    <location>
        <begin position="97"/>
        <end position="118"/>
    </location>
</feature>
<feature type="domain" description="Glycosyl transferase family 1" evidence="2">
    <location>
        <begin position="205"/>
        <end position="365"/>
    </location>
</feature>
<sequence>MSNSRTPNAASKRKKLLFVCSEDWYFVSHRMALARAAQVRGWEIVVACRKNQAAELLMAEGFRVIDLNISRGGLSPVSSLKTVSHLISIFRREKPDVIVNVAIQCVILSTLAGLLVGARRIVNMVTGLGFVFVSNGRKAKIIRAIVCRVLRFYACFKSVQVIVQNQDDEELMAFLGFRSQNLSLIRGSGVDMQKYFPVDKLTEQEAQGQPKTAIFVARMLWSKGLGELVAAIRLLAEKGVHYRFLLVGDVDLANPDSATVDDLEAWQKEGLVEWLGKRSDIPALLQQADLAVLPSWREGLPKSLIEAAACRLAMVATDVPGCREIVRHNDTGLLVKLGDAQALADAIERLMENNDFRNNLAANAYFLVKNELCDAVVVQKTLQVIEG</sequence>
<accession>A0A2N3KQP7</accession>
<dbReference type="EMBL" id="NWTK01000011">
    <property type="protein sequence ID" value="PKR52889.1"/>
    <property type="molecule type" value="Genomic_DNA"/>
</dbReference>
<name>A0A2N3KQP7_9PROT</name>
<evidence type="ECO:0000259" key="3">
    <source>
        <dbReference type="Pfam" id="PF13477"/>
    </source>
</evidence>
<proteinExistence type="predicted"/>
<dbReference type="Proteomes" id="UP000233597">
    <property type="component" value="Unassembled WGS sequence"/>
</dbReference>
<dbReference type="GO" id="GO:0016757">
    <property type="term" value="F:glycosyltransferase activity"/>
    <property type="evidence" value="ECO:0007669"/>
    <property type="project" value="InterPro"/>
</dbReference>
<dbReference type="Gene3D" id="3.40.50.2000">
    <property type="entry name" value="Glycogen Phosphorylase B"/>
    <property type="match status" value="2"/>
</dbReference>
<dbReference type="InterPro" id="IPR001296">
    <property type="entry name" value="Glyco_trans_1"/>
</dbReference>